<dbReference type="Gene3D" id="1.10.443.20">
    <property type="entry name" value="Centromere DNA-binding protein complex CBF3 subunit, domain 2"/>
    <property type="match status" value="1"/>
</dbReference>
<reference evidence="1 2" key="1">
    <citation type="submission" date="2019-07" db="EMBL/GenBank/DDBJ databases">
        <title>Genomics analysis of Aphanomyces spp. identifies a new class of oomycete effector associated with host adaptation.</title>
        <authorList>
            <person name="Gaulin E."/>
        </authorList>
    </citation>
    <scope>NUCLEOTIDE SEQUENCE [LARGE SCALE GENOMIC DNA]</scope>
    <source>
        <strain evidence="1 2">ATCC 201684</strain>
    </source>
</reference>
<dbReference type="AlphaFoldDB" id="A0A6G0XSM9"/>
<dbReference type="EMBL" id="VJMJ01000017">
    <property type="protein sequence ID" value="KAF0743385.1"/>
    <property type="molecule type" value="Genomic_DNA"/>
</dbReference>
<protein>
    <recommendedName>
        <fullName evidence="3">Ndc10 domain-containing protein</fullName>
    </recommendedName>
</protein>
<keyword evidence="2" id="KW-1185">Reference proteome</keyword>
<accession>A0A6G0XSM9</accession>
<dbReference type="InterPro" id="IPR038279">
    <property type="entry name" value="Ndc10_dom2_sf"/>
</dbReference>
<evidence type="ECO:0000313" key="1">
    <source>
        <dbReference type="EMBL" id="KAF0743385.1"/>
    </source>
</evidence>
<gene>
    <name evidence="1" type="ORF">Ae201684_001859</name>
</gene>
<dbReference type="GO" id="GO:0003677">
    <property type="term" value="F:DNA binding"/>
    <property type="evidence" value="ECO:0007669"/>
    <property type="project" value="InterPro"/>
</dbReference>
<sequence length="177" mass="19991">MLKEPWWQYPKTYNVWCSHGLNPRVLAMNLKRRDIAGESVLRLMEYMRVVILQDAALLIRIPGYNQHPVYQMPVFTNSAFISFQQQLIVAVETAVAPEFMAIEKAMPLVAESLQNVRQDTALIHRELSQVTLGLRKVQEVVENMASKCCDNTNLVRQQVVGALQQAIDGLAAAPSNQ</sequence>
<evidence type="ECO:0000313" key="2">
    <source>
        <dbReference type="Proteomes" id="UP000481153"/>
    </source>
</evidence>
<name>A0A6G0XSM9_9STRA</name>
<proteinExistence type="predicted"/>
<organism evidence="1 2">
    <name type="scientific">Aphanomyces euteiches</name>
    <dbReference type="NCBI Taxonomy" id="100861"/>
    <lineage>
        <taxon>Eukaryota</taxon>
        <taxon>Sar</taxon>
        <taxon>Stramenopiles</taxon>
        <taxon>Oomycota</taxon>
        <taxon>Saprolegniomycetes</taxon>
        <taxon>Saprolegniales</taxon>
        <taxon>Verrucalvaceae</taxon>
        <taxon>Aphanomyces</taxon>
    </lineage>
</organism>
<dbReference type="VEuPathDB" id="FungiDB:AeMF1_019516"/>
<dbReference type="Proteomes" id="UP000481153">
    <property type="component" value="Unassembled WGS sequence"/>
</dbReference>
<comment type="caution">
    <text evidence="1">The sequence shown here is derived from an EMBL/GenBank/DDBJ whole genome shotgun (WGS) entry which is preliminary data.</text>
</comment>
<evidence type="ECO:0008006" key="3">
    <source>
        <dbReference type="Google" id="ProtNLM"/>
    </source>
</evidence>